<dbReference type="Proteomes" id="UP000324176">
    <property type="component" value="Unassembled WGS sequence"/>
</dbReference>
<dbReference type="AlphaFoldDB" id="A0A0F7KFW7"/>
<reference evidence="1 3" key="2">
    <citation type="journal article" date="2016" name="Genome Announc.">
        <title>Genome Sequence of Nitrosomonas communis Strain Nm2, a Mesophilic Ammonia-Oxidizing Bacterium Isolated from Mediterranean Soil.</title>
        <authorList>
            <person name="Kozlowski J.A."/>
            <person name="Kits K.D."/>
            <person name="Stein L.Y."/>
        </authorList>
    </citation>
    <scope>NUCLEOTIDE SEQUENCE [LARGE SCALE GENOMIC DNA]</scope>
    <source>
        <strain evidence="1 3">Nm2</strain>
    </source>
</reference>
<name>A0A0F7KFW7_9PROT</name>
<accession>A0A0F7KFW7</accession>
<evidence type="ECO:0000313" key="3">
    <source>
        <dbReference type="Proteomes" id="UP000034156"/>
    </source>
</evidence>
<sequence length="97" mass="10844">MTYRGLFGNFSFSRILKPPRRYNVDRSRHESVVAGSAPANLLHPALLPESPHASPRAAAVFIPFLNRKSREGEPQTVSIIRQGEADKIIFDLEMELG</sequence>
<dbReference type="EMBL" id="CP011451">
    <property type="protein sequence ID" value="AKH37752.1"/>
    <property type="molecule type" value="Genomic_DNA"/>
</dbReference>
<keyword evidence="3" id="KW-1185">Reference proteome</keyword>
<proteinExistence type="predicted"/>
<dbReference type="KEGG" id="nco:AAW31_07950"/>
<dbReference type="RefSeq" id="WP_046849824.1">
    <property type="nucleotide sequence ID" value="NZ_CBDIPD010000144.1"/>
</dbReference>
<evidence type="ECO:0000313" key="4">
    <source>
        <dbReference type="Proteomes" id="UP000324176"/>
    </source>
</evidence>
<reference evidence="2 4" key="3">
    <citation type="submission" date="2019-07" db="EMBL/GenBank/DDBJ databases">
        <title>Active sludge and wastewater microbial communities from Klosterneuburg, Austria.</title>
        <authorList>
            <person name="Wagner M."/>
        </authorList>
    </citation>
    <scope>NUCLEOTIDE SEQUENCE [LARGE SCALE GENOMIC DNA]</scope>
    <source>
        <strain evidence="2 4">Nm2</strain>
    </source>
</reference>
<evidence type="ECO:0000313" key="2">
    <source>
        <dbReference type="EMBL" id="TYP86087.1"/>
    </source>
</evidence>
<reference evidence="3" key="1">
    <citation type="submission" date="2015-05" db="EMBL/GenBank/DDBJ databases">
        <title>Draft genome of Nitrosomonas communis strain Nm2.</title>
        <authorList>
            <person name="Kozlowski J.A."/>
            <person name="Kits K.D."/>
            <person name="Stein L.Y."/>
        </authorList>
    </citation>
    <scope>NUCLEOTIDE SEQUENCE [LARGE SCALE GENOMIC DNA]</scope>
    <source>
        <strain evidence="3">Nm2</strain>
    </source>
</reference>
<dbReference type="EMBL" id="VNHT01000033">
    <property type="protein sequence ID" value="TYP86087.1"/>
    <property type="molecule type" value="Genomic_DNA"/>
</dbReference>
<protein>
    <submittedName>
        <fullName evidence="1">Uncharacterized protein</fullName>
    </submittedName>
</protein>
<evidence type="ECO:0000313" key="1">
    <source>
        <dbReference type="EMBL" id="AKH37752.1"/>
    </source>
</evidence>
<dbReference type="PATRIC" id="fig|44574.3.peg.1937"/>
<organism evidence="1 3">
    <name type="scientific">Nitrosomonas communis</name>
    <dbReference type="NCBI Taxonomy" id="44574"/>
    <lineage>
        <taxon>Bacteria</taxon>
        <taxon>Pseudomonadati</taxon>
        <taxon>Pseudomonadota</taxon>
        <taxon>Betaproteobacteria</taxon>
        <taxon>Nitrosomonadales</taxon>
        <taxon>Nitrosomonadaceae</taxon>
        <taxon>Nitrosomonas</taxon>
    </lineage>
</organism>
<gene>
    <name evidence="1" type="ORF">AAW31_07950</name>
    <name evidence="2" type="ORF">BCL69_103313</name>
</gene>
<dbReference type="Proteomes" id="UP000034156">
    <property type="component" value="Chromosome"/>
</dbReference>